<organism evidence="1 2">
    <name type="scientific">Anisodus acutangulus</name>
    <dbReference type="NCBI Taxonomy" id="402998"/>
    <lineage>
        <taxon>Eukaryota</taxon>
        <taxon>Viridiplantae</taxon>
        <taxon>Streptophyta</taxon>
        <taxon>Embryophyta</taxon>
        <taxon>Tracheophyta</taxon>
        <taxon>Spermatophyta</taxon>
        <taxon>Magnoliopsida</taxon>
        <taxon>eudicotyledons</taxon>
        <taxon>Gunneridae</taxon>
        <taxon>Pentapetalae</taxon>
        <taxon>asterids</taxon>
        <taxon>lamiids</taxon>
        <taxon>Solanales</taxon>
        <taxon>Solanaceae</taxon>
        <taxon>Solanoideae</taxon>
        <taxon>Hyoscyameae</taxon>
        <taxon>Anisodus</taxon>
    </lineage>
</organism>
<protein>
    <submittedName>
        <fullName evidence="1">Uncharacterized protein</fullName>
    </submittedName>
</protein>
<name>A0A9Q1LNQ5_9SOLA</name>
<proteinExistence type="predicted"/>
<accession>A0A9Q1LNQ5</accession>
<comment type="caution">
    <text evidence="1">The sequence shown here is derived from an EMBL/GenBank/DDBJ whole genome shotgun (WGS) entry which is preliminary data.</text>
</comment>
<keyword evidence="2" id="KW-1185">Reference proteome</keyword>
<dbReference type="EMBL" id="JAJAGQ010000015">
    <property type="protein sequence ID" value="KAJ8541232.1"/>
    <property type="molecule type" value="Genomic_DNA"/>
</dbReference>
<evidence type="ECO:0000313" key="2">
    <source>
        <dbReference type="Proteomes" id="UP001152561"/>
    </source>
</evidence>
<dbReference type="Proteomes" id="UP001152561">
    <property type="component" value="Unassembled WGS sequence"/>
</dbReference>
<reference evidence="2" key="1">
    <citation type="journal article" date="2023" name="Proc. Natl. Acad. Sci. U.S.A.">
        <title>Genomic and structural basis for evolution of tropane alkaloid biosynthesis.</title>
        <authorList>
            <person name="Wanga Y.-J."/>
            <person name="Taina T."/>
            <person name="Yua J.-Y."/>
            <person name="Lia J."/>
            <person name="Xua B."/>
            <person name="Chenc J."/>
            <person name="D'Auriad J.C."/>
            <person name="Huanga J.-P."/>
            <person name="Huanga S.-X."/>
        </authorList>
    </citation>
    <scope>NUCLEOTIDE SEQUENCE [LARGE SCALE GENOMIC DNA]</scope>
    <source>
        <strain evidence="2">cv. KIB-2019</strain>
    </source>
</reference>
<gene>
    <name evidence="1" type="ORF">K7X08_002048</name>
</gene>
<sequence>MDEWSSSAFNDSGEIWPFKGVAVMGNGGFVKIGGWWCRCGVGGCCTSPELVSFCRRLYTASGKRRVSL</sequence>
<evidence type="ECO:0000313" key="1">
    <source>
        <dbReference type="EMBL" id="KAJ8541232.1"/>
    </source>
</evidence>
<dbReference type="AlphaFoldDB" id="A0A9Q1LNQ5"/>